<protein>
    <submittedName>
        <fullName evidence="2">TraB family protein</fullName>
    </submittedName>
</protein>
<organism evidence="2 3">
    <name type="scientific">Methanolobus halotolerans</name>
    <dbReference type="NCBI Taxonomy" id="2052935"/>
    <lineage>
        <taxon>Archaea</taxon>
        <taxon>Methanobacteriati</taxon>
        <taxon>Methanobacteriota</taxon>
        <taxon>Stenosarchaea group</taxon>
        <taxon>Methanomicrobia</taxon>
        <taxon>Methanosarcinales</taxon>
        <taxon>Methanosarcinaceae</taxon>
        <taxon>Methanolobus</taxon>
    </lineage>
</organism>
<dbReference type="Proteomes" id="UP000297295">
    <property type="component" value="Unassembled WGS sequence"/>
</dbReference>
<keyword evidence="3" id="KW-1185">Reference proteome</keyword>
<dbReference type="InterPro" id="IPR046345">
    <property type="entry name" value="TraB_PrgY-like"/>
</dbReference>
<feature type="transmembrane region" description="Helical" evidence="1">
    <location>
        <begin position="279"/>
        <end position="298"/>
    </location>
</feature>
<keyword evidence="1" id="KW-0812">Transmembrane</keyword>
<feature type="transmembrane region" description="Helical" evidence="1">
    <location>
        <begin position="334"/>
        <end position="356"/>
    </location>
</feature>
<sequence>MSPTPSIDERLETDIVKDVVDVVPSEGSRRAEGSDILPSEIIIVGTAHVSEKSVREVVSTIEREKPDIVAVELCKARYDSLKGNVENTAIPVKELLKQGKVYFYVVHLLLAHVQKKFADQMGIQPGAEMISAMEAAEASGARILLIDRNVQITLQRFWGKMGFVEKLKMLSGLVAAVLGIGGTKDIDIDTITNQDIVSVLVEEFRESSPNAVQVLIDERDAYMARNLLRAAAGGGKKIVAVVGAGHRAGIQRHLKDPGTLPPVEYETETPKKRFSIMKLFGFLIVGIALATFALLIISGVPFEIMMLAFAWWFVINGVLSAAGAILARGHPYSVLTAFSVAWLTSLNPMMAAGWFAGLTEAKYRNPTTDDFKGMIDIECTEDMMKNNLFRVIMVAALANVGSMIGTFLGVYVMFEVTGLNPIEVIQSGISAGLMALGMS</sequence>
<dbReference type="Pfam" id="PF01963">
    <property type="entry name" value="TraB_PrgY_gumN"/>
    <property type="match status" value="1"/>
</dbReference>
<dbReference type="NCBIfam" id="TIGR00261">
    <property type="entry name" value="traB"/>
    <property type="match status" value="1"/>
</dbReference>
<keyword evidence="1" id="KW-1133">Transmembrane helix</keyword>
<name>A0A4E0PVC6_9EURY</name>
<gene>
    <name evidence="2" type="ORF">CUN85_08245</name>
</gene>
<evidence type="ECO:0000313" key="2">
    <source>
        <dbReference type="EMBL" id="TGC09039.1"/>
    </source>
</evidence>
<dbReference type="CDD" id="cd14726">
    <property type="entry name" value="TraB_PrgY-like"/>
    <property type="match status" value="1"/>
</dbReference>
<dbReference type="AlphaFoldDB" id="A0A4E0PVC6"/>
<dbReference type="PANTHER" id="PTHR21530">
    <property type="entry name" value="PHEROMONE SHUTDOWN PROTEIN"/>
    <property type="match status" value="1"/>
</dbReference>
<proteinExistence type="predicted"/>
<dbReference type="PANTHER" id="PTHR21530:SF7">
    <property type="entry name" value="TRAB DOMAIN-CONTAINING PROTEIN"/>
    <property type="match status" value="1"/>
</dbReference>
<dbReference type="InterPro" id="IPR005230">
    <property type="entry name" value="TraB_bac"/>
</dbReference>
<keyword evidence="1" id="KW-0472">Membrane</keyword>
<feature type="transmembrane region" description="Helical" evidence="1">
    <location>
        <begin position="304"/>
        <end position="327"/>
    </location>
</feature>
<evidence type="ECO:0000256" key="1">
    <source>
        <dbReference type="SAM" id="Phobius"/>
    </source>
</evidence>
<dbReference type="InterPro" id="IPR002816">
    <property type="entry name" value="TraB/PrgY/GumN_fam"/>
</dbReference>
<dbReference type="OrthoDB" id="185689at2157"/>
<comment type="caution">
    <text evidence="2">The sequence shown here is derived from an EMBL/GenBank/DDBJ whole genome shotgun (WGS) entry which is preliminary data.</text>
</comment>
<reference evidence="2 3" key="1">
    <citation type="submission" date="2017-11" db="EMBL/GenBank/DDBJ databases">
        <title>Isolation and Characterization of Methanogenic Archaea from Saline Meromictic Lake at Siberia.</title>
        <authorList>
            <person name="Shen Y."/>
            <person name="Huang H.-H."/>
            <person name="Lai M.-C."/>
            <person name="Chen S.-C."/>
        </authorList>
    </citation>
    <scope>NUCLEOTIDE SEQUENCE [LARGE SCALE GENOMIC DNA]</scope>
    <source>
        <strain evidence="2 3">SY-01</strain>
    </source>
</reference>
<feature type="transmembrane region" description="Helical" evidence="1">
    <location>
        <begin position="391"/>
        <end position="414"/>
    </location>
</feature>
<accession>A0A4E0PVC6</accession>
<evidence type="ECO:0000313" key="3">
    <source>
        <dbReference type="Proteomes" id="UP000297295"/>
    </source>
</evidence>
<dbReference type="EMBL" id="PGGK01000007">
    <property type="protein sequence ID" value="TGC09039.1"/>
    <property type="molecule type" value="Genomic_DNA"/>
</dbReference>